<dbReference type="InterPro" id="IPR027268">
    <property type="entry name" value="Peptidase_M4/M1_CTD_sf"/>
</dbReference>
<keyword evidence="4" id="KW-1185">Reference proteome</keyword>
<feature type="transmembrane region" description="Helical" evidence="1">
    <location>
        <begin position="572"/>
        <end position="594"/>
    </location>
</feature>
<keyword evidence="1" id="KW-1133">Transmembrane helix</keyword>
<proteinExistence type="predicted"/>
<keyword evidence="1" id="KW-0472">Membrane</keyword>
<feature type="transmembrane region" description="Helical" evidence="1">
    <location>
        <begin position="20"/>
        <end position="41"/>
    </location>
</feature>
<organism evidence="3 4">
    <name type="scientific">Myroides phaeus</name>
    <dbReference type="NCBI Taxonomy" id="702745"/>
    <lineage>
        <taxon>Bacteria</taxon>
        <taxon>Pseudomonadati</taxon>
        <taxon>Bacteroidota</taxon>
        <taxon>Flavobacteriia</taxon>
        <taxon>Flavobacteriales</taxon>
        <taxon>Flavobacteriaceae</taxon>
        <taxon>Myroides</taxon>
    </lineage>
</organism>
<dbReference type="Gene3D" id="1.10.390.10">
    <property type="entry name" value="Neutral Protease Domain 2"/>
    <property type="match status" value="1"/>
</dbReference>
<name>A0A1G8ESQ8_9FLAO</name>
<dbReference type="Pfam" id="PF01433">
    <property type="entry name" value="Peptidase_M1"/>
    <property type="match status" value="1"/>
</dbReference>
<feature type="transmembrane region" description="Helical" evidence="1">
    <location>
        <begin position="408"/>
        <end position="438"/>
    </location>
</feature>
<dbReference type="EMBL" id="FNDQ01000012">
    <property type="protein sequence ID" value="SDH72958.1"/>
    <property type="molecule type" value="Genomic_DNA"/>
</dbReference>
<accession>A0A1G8ESQ8</accession>
<dbReference type="GO" id="GO:0008237">
    <property type="term" value="F:metallopeptidase activity"/>
    <property type="evidence" value="ECO:0007669"/>
    <property type="project" value="InterPro"/>
</dbReference>
<feature type="transmembrane region" description="Helical" evidence="1">
    <location>
        <begin position="330"/>
        <end position="350"/>
    </location>
</feature>
<feature type="transmembrane region" description="Helical" evidence="1">
    <location>
        <begin position="529"/>
        <end position="551"/>
    </location>
</feature>
<keyword evidence="1" id="KW-0812">Transmembrane</keyword>
<dbReference type="AlphaFoldDB" id="A0A1G8ESQ8"/>
<feature type="transmembrane region" description="Helical" evidence="1">
    <location>
        <begin position="154"/>
        <end position="173"/>
    </location>
</feature>
<dbReference type="Proteomes" id="UP000243588">
    <property type="component" value="Unassembled WGS sequence"/>
</dbReference>
<feature type="transmembrane region" description="Helical" evidence="1">
    <location>
        <begin position="242"/>
        <end position="262"/>
    </location>
</feature>
<gene>
    <name evidence="3" type="ORF">SAMN05421818_11259</name>
</gene>
<dbReference type="SUPFAM" id="SSF55486">
    <property type="entry name" value="Metalloproteases ('zincins'), catalytic domain"/>
    <property type="match status" value="1"/>
</dbReference>
<evidence type="ECO:0000313" key="3">
    <source>
        <dbReference type="EMBL" id="SDH72958.1"/>
    </source>
</evidence>
<feature type="domain" description="Peptidase M1 membrane alanine aminopeptidase" evidence="2">
    <location>
        <begin position="873"/>
        <end position="1070"/>
    </location>
</feature>
<feature type="transmembrane region" description="Helical" evidence="1">
    <location>
        <begin position="370"/>
        <end position="388"/>
    </location>
</feature>
<evidence type="ECO:0000313" key="4">
    <source>
        <dbReference type="Proteomes" id="UP000243588"/>
    </source>
</evidence>
<protein>
    <submittedName>
        <fullName evidence="3">ABC-2 type transport system permease protein</fullName>
    </submittedName>
</protein>
<dbReference type="RefSeq" id="WP_090408732.1">
    <property type="nucleotide sequence ID" value="NZ_FNDQ01000012.1"/>
</dbReference>
<dbReference type="GO" id="GO:0008270">
    <property type="term" value="F:zinc ion binding"/>
    <property type="evidence" value="ECO:0007669"/>
    <property type="project" value="InterPro"/>
</dbReference>
<feature type="transmembrane region" description="Helical" evidence="1">
    <location>
        <begin position="63"/>
        <end position="84"/>
    </location>
</feature>
<sequence>MFGTIFSFELKRWFKNWTFYLYIAIFFTLCFFAMVSSLGMFDSVKNTTSSLRFVNSPLMLNSFIYSFNSLLYFLFPSIIGASIYRDYKYNVHHVLYAYPFSKVDYLAGKFLSSFLVTLMISLSMGVAAFIATLLPWANETLVGPNNIMNYVQVYLFNVIPNMLFMGAIVFAVVTLTRNVYIGFVVILILIILQGVVGGIASDLDNRVVAALIDPTGGQALRYYTQYWTVNEMNYNGLPLEKWFIINRLIWLGVTAFFLVLLGKMFRFSQHPMTLSFGKKVKGERVTKNNFIGIFKIELPKVTYDYSCKRDWTNVWAFAKLDFKYLAKNRVFLILIGVGILFMVSVGRFAMTMYGTKTFPLTRSILEIPGSTFDLFILIMTFLGSGLLVQRGSLSKMNLLVDSTATPNWVFFVSKFFALIALQFVLLLLVMVTGIGIQIYNGYYQFEIGLYLRSLLAFSWVGYIIWALFSIAVQTMFRNYIIGFFVLLTVSIAWPELTAIGIEQQLFFFNDLPKSSYSDMNGFGSGAMKFYIYAFYWLLFVGFLGGLTLLFWRRGTFSSLKERIFYAKQRANALIVVPTVLCLVGFLSIGSYLYYEATVLNTYHSAKEMELLQVEYEKTYKKYASLVLPRIVDVKVDFDIFPNTRDFSAKGTYVLKNKSTQAVDSLLVNYLVDYKNTIAIEGADFLSQDSVQGLQFYRFKTPLQPGDSVKMTFTVANKPNTLLRSNSPVLENGTFINNSIFPSLGYSERGELTDDEVRKKYDLQPKERMAKQSDKKALQNTYISSDSDWIRFETTVSTAADQIAIAPGYLQKEWTDGDRRYFHYKMDQKMLNFYAFNSGRYEVKAEKWNGINIEVYYHKGHPYNVDRMVSGVKKSLAYYSKEFSPYQHKQVRIIEFPLTMGSFAQSFANTIPFSETIGFVADVDETDENAVDYPFSVTSHEVAHQWWAHQVIGGNVQGVTMLSESLSEYSSLKVLEQEYGKGQMRRFLKDALDGYLRGRGSERKKEQPLMYNENQQYIHYNKGSLVFYTLSDYIGDDKLNGTLKAYIKKVAFQEAPFTTTAELVADLKVVTPDSLQYMIKDMFETITLYDNYVDKAEVKKLDNGKYEVKIKAFVSKHRAGEKGEKLYADKGGKQLTFKGDKDLVIESLPLADYVEVGVFTKVDKSKEASDKNSKDEKVLYLKKVKITAIENEFTIIVDEEPTEVGIDPYYKLIDTRSFDNRRKL</sequence>
<dbReference type="InterPro" id="IPR014782">
    <property type="entry name" value="Peptidase_M1_dom"/>
</dbReference>
<feature type="transmembrane region" description="Helical" evidence="1">
    <location>
        <begin position="450"/>
        <end position="472"/>
    </location>
</feature>
<dbReference type="STRING" id="702745.SAMN05421818_11259"/>
<evidence type="ECO:0000256" key="1">
    <source>
        <dbReference type="SAM" id="Phobius"/>
    </source>
</evidence>
<evidence type="ECO:0000259" key="2">
    <source>
        <dbReference type="Pfam" id="PF01433"/>
    </source>
</evidence>
<feature type="transmembrane region" description="Helical" evidence="1">
    <location>
        <begin position="180"/>
        <end position="200"/>
    </location>
</feature>
<reference evidence="4" key="1">
    <citation type="submission" date="2016-10" db="EMBL/GenBank/DDBJ databases">
        <authorList>
            <person name="Varghese N."/>
            <person name="Submissions S."/>
        </authorList>
    </citation>
    <scope>NUCLEOTIDE SEQUENCE [LARGE SCALE GENOMIC DNA]</scope>
    <source>
        <strain evidence="4">DSM 23313</strain>
    </source>
</reference>
<feature type="transmembrane region" description="Helical" evidence="1">
    <location>
        <begin position="110"/>
        <end position="134"/>
    </location>
</feature>
<feature type="transmembrane region" description="Helical" evidence="1">
    <location>
        <begin position="479"/>
        <end position="501"/>
    </location>
</feature>